<keyword evidence="2" id="KW-1185">Reference proteome</keyword>
<accession>A0ABU0WLG4</accession>
<dbReference type="Proteomes" id="UP001227317">
    <property type="component" value="Unassembled WGS sequence"/>
</dbReference>
<reference evidence="1 2" key="1">
    <citation type="submission" date="2023-06" db="EMBL/GenBank/DDBJ databases">
        <title>Azospirillum isscasensis sp.nov, a bacterium isolated from rhizosphere soil of rice.</title>
        <authorList>
            <person name="Wang H."/>
        </authorList>
    </citation>
    <scope>NUCLEOTIDE SEQUENCE [LARGE SCALE GENOMIC DNA]</scope>
    <source>
        <strain evidence="1 2">C340-1</strain>
    </source>
</reference>
<feature type="non-terminal residue" evidence="1">
    <location>
        <position position="100"/>
    </location>
</feature>
<protein>
    <submittedName>
        <fullName evidence="1">DUF2946 domain-containing protein</fullName>
    </submittedName>
</protein>
<evidence type="ECO:0000313" key="1">
    <source>
        <dbReference type="EMBL" id="MDQ2105076.1"/>
    </source>
</evidence>
<proteinExistence type="predicted"/>
<dbReference type="EMBL" id="JAUJFI010000120">
    <property type="protein sequence ID" value="MDQ2105076.1"/>
    <property type="molecule type" value="Genomic_DNA"/>
</dbReference>
<sequence length="100" mass="10323">MTRRHSPPRWRVTLSAALSAGLLLILAQVPVQGVAMLSAGLAQAFWAASLCGPDGARDRLPAAPDQPRHDLSHCLACQLGCASPAALAPADVAVPPPRLS</sequence>
<organism evidence="1 2">
    <name type="scientific">Azospirillum isscasi</name>
    <dbReference type="NCBI Taxonomy" id="3053926"/>
    <lineage>
        <taxon>Bacteria</taxon>
        <taxon>Pseudomonadati</taxon>
        <taxon>Pseudomonadota</taxon>
        <taxon>Alphaproteobacteria</taxon>
        <taxon>Rhodospirillales</taxon>
        <taxon>Azospirillaceae</taxon>
        <taxon>Azospirillum</taxon>
    </lineage>
</organism>
<comment type="caution">
    <text evidence="1">The sequence shown here is derived from an EMBL/GenBank/DDBJ whole genome shotgun (WGS) entry which is preliminary data.</text>
</comment>
<evidence type="ECO:0000313" key="2">
    <source>
        <dbReference type="Proteomes" id="UP001227317"/>
    </source>
</evidence>
<gene>
    <name evidence="1" type="ORF">QSG27_20415</name>
</gene>
<name>A0ABU0WLG4_9PROT</name>